<proteinExistence type="predicted"/>
<accession>S8ETF5</accession>
<dbReference type="HOGENOM" id="CLU_537517_0_0_1"/>
<keyword evidence="3" id="KW-1185">Reference proteome</keyword>
<dbReference type="AlphaFoldDB" id="S8ETF5"/>
<reference evidence="2 3" key="1">
    <citation type="journal article" date="2012" name="Science">
        <title>The Paleozoic origin of enzymatic lignin decomposition reconstructed from 31 fungal genomes.</title>
        <authorList>
            <person name="Floudas D."/>
            <person name="Binder M."/>
            <person name="Riley R."/>
            <person name="Barry K."/>
            <person name="Blanchette R.A."/>
            <person name="Henrissat B."/>
            <person name="Martinez A.T."/>
            <person name="Otillar R."/>
            <person name="Spatafora J.W."/>
            <person name="Yadav J.S."/>
            <person name="Aerts A."/>
            <person name="Benoit I."/>
            <person name="Boyd A."/>
            <person name="Carlson A."/>
            <person name="Copeland A."/>
            <person name="Coutinho P.M."/>
            <person name="de Vries R.P."/>
            <person name="Ferreira P."/>
            <person name="Findley K."/>
            <person name="Foster B."/>
            <person name="Gaskell J."/>
            <person name="Glotzer D."/>
            <person name="Gorecki P."/>
            <person name="Heitman J."/>
            <person name="Hesse C."/>
            <person name="Hori C."/>
            <person name="Igarashi K."/>
            <person name="Jurgens J.A."/>
            <person name="Kallen N."/>
            <person name="Kersten P."/>
            <person name="Kohler A."/>
            <person name="Kuees U."/>
            <person name="Kumar T.K.A."/>
            <person name="Kuo A."/>
            <person name="LaButti K."/>
            <person name="Larrondo L.F."/>
            <person name="Lindquist E."/>
            <person name="Ling A."/>
            <person name="Lombard V."/>
            <person name="Lucas S."/>
            <person name="Lundell T."/>
            <person name="Martin R."/>
            <person name="McLaughlin D.J."/>
            <person name="Morgenstern I."/>
            <person name="Morin E."/>
            <person name="Murat C."/>
            <person name="Nagy L.G."/>
            <person name="Nolan M."/>
            <person name="Ohm R.A."/>
            <person name="Patyshakuliyeva A."/>
            <person name="Rokas A."/>
            <person name="Ruiz-Duenas F.J."/>
            <person name="Sabat G."/>
            <person name="Salamov A."/>
            <person name="Samejima M."/>
            <person name="Schmutz J."/>
            <person name="Slot J.C."/>
            <person name="St John F."/>
            <person name="Stenlid J."/>
            <person name="Sun H."/>
            <person name="Sun S."/>
            <person name="Syed K."/>
            <person name="Tsang A."/>
            <person name="Wiebenga A."/>
            <person name="Young D."/>
            <person name="Pisabarro A."/>
            <person name="Eastwood D.C."/>
            <person name="Martin F."/>
            <person name="Cullen D."/>
            <person name="Grigoriev I.V."/>
            <person name="Hibbett D.S."/>
        </authorList>
    </citation>
    <scope>NUCLEOTIDE SEQUENCE</scope>
    <source>
        <strain evidence="3">FP-58527</strain>
    </source>
</reference>
<feature type="compositionally biased region" description="Basic residues" evidence="1">
    <location>
        <begin position="494"/>
        <end position="507"/>
    </location>
</feature>
<feature type="region of interest" description="Disordered" evidence="1">
    <location>
        <begin position="157"/>
        <end position="191"/>
    </location>
</feature>
<dbReference type="OrthoDB" id="2758679at2759"/>
<evidence type="ECO:0000256" key="1">
    <source>
        <dbReference type="SAM" id="MobiDB-lite"/>
    </source>
</evidence>
<dbReference type="EMBL" id="KE504309">
    <property type="protein sequence ID" value="EPS93000.1"/>
    <property type="molecule type" value="Genomic_DNA"/>
</dbReference>
<feature type="region of interest" description="Disordered" evidence="1">
    <location>
        <begin position="461"/>
        <end position="507"/>
    </location>
</feature>
<feature type="region of interest" description="Disordered" evidence="1">
    <location>
        <begin position="1"/>
        <end position="100"/>
    </location>
</feature>
<dbReference type="Proteomes" id="UP000015241">
    <property type="component" value="Unassembled WGS sequence"/>
</dbReference>
<dbReference type="InParanoid" id="S8ETF5"/>
<dbReference type="STRING" id="743788.S8ETF5"/>
<sequence length="507" mass="56115">MPDGVPSEYASLFATAPENPRVRADDQLRPPLAMQPTTRDPSPDRMAVDGPFTPPPQHLGDPFLRPATALPLRQREAPRRATPYPRHASARPNRGPPIAPVRTPIPQYPHPAEPTYANAPRHGYVQMQDGDLHMERTPQAIPAHPNIQPAVQYAQHPHPTAPGPPAMDLDDAEDDFERTPTPNGGWREIQGKKPGWQLEGLTDAMAMGWKDTGFPRCLVATAGQGACDPDESQRRELQKNTIIKAFGFTPQIYQAQAKTTGGKRNGDPPCNLVRASYWPEIEQLLAAKCVSVRGGPTLFFFPVNPPFPSLMAVYSKPEAFGETGPQLTNAIRNRLFKPLYYDRLAALFQRDLELPKTPPTDLTPNDLTGILLNSISTKEITRIWKKREIPLVAIYCDVPTADEDTWYAVRAVFRSARLGTAITGQPVLYAEPLKCGTCRGVDHDTKICYLHSLVNWYGPGAGDRNGEEAEEEEQPTHHHHRDQRGGRGFAGRGRGARSGHGRRGSER</sequence>
<gene>
    <name evidence="2" type="ORF">FOMPIDRAFT_94071</name>
</gene>
<name>S8ETF5_FOMSC</name>
<evidence type="ECO:0000313" key="2">
    <source>
        <dbReference type="EMBL" id="EPS93000.1"/>
    </source>
</evidence>
<evidence type="ECO:0000313" key="3">
    <source>
        <dbReference type="Proteomes" id="UP000015241"/>
    </source>
</evidence>
<protein>
    <submittedName>
        <fullName evidence="2">Uncharacterized protein</fullName>
    </submittedName>
</protein>
<organism evidence="2 3">
    <name type="scientific">Fomitopsis schrenkii</name>
    <name type="common">Brown rot fungus</name>
    <dbReference type="NCBI Taxonomy" id="2126942"/>
    <lineage>
        <taxon>Eukaryota</taxon>
        <taxon>Fungi</taxon>
        <taxon>Dikarya</taxon>
        <taxon>Basidiomycota</taxon>
        <taxon>Agaricomycotina</taxon>
        <taxon>Agaricomycetes</taxon>
        <taxon>Polyporales</taxon>
        <taxon>Fomitopsis</taxon>
    </lineage>
</organism>